<evidence type="ECO:0000313" key="5">
    <source>
        <dbReference type="EMBL" id="GAC58524.1"/>
    </source>
</evidence>
<organism evidence="5 6">
    <name type="scientific">Gordonia hirsuta DSM 44140 = NBRC 16056</name>
    <dbReference type="NCBI Taxonomy" id="1121927"/>
    <lineage>
        <taxon>Bacteria</taxon>
        <taxon>Bacillati</taxon>
        <taxon>Actinomycetota</taxon>
        <taxon>Actinomycetes</taxon>
        <taxon>Mycobacteriales</taxon>
        <taxon>Gordoniaceae</taxon>
        <taxon>Gordonia</taxon>
    </lineage>
</organism>
<comment type="similarity">
    <text evidence="2">Belongs to the amidase family.</text>
</comment>
<dbReference type="InterPro" id="IPR036928">
    <property type="entry name" value="AS_sf"/>
</dbReference>
<dbReference type="SUPFAM" id="SSF75304">
    <property type="entry name" value="Amidase signature (AS) enzymes"/>
    <property type="match status" value="1"/>
</dbReference>
<dbReference type="InterPro" id="IPR000120">
    <property type="entry name" value="Amidase"/>
</dbReference>
<dbReference type="RefSeq" id="WP_005942848.1">
    <property type="nucleotide sequence ID" value="NZ_ATVK01000060.1"/>
</dbReference>
<dbReference type="OrthoDB" id="5175573at2"/>
<dbReference type="eggNOG" id="COG0154">
    <property type="taxonomic scope" value="Bacteria"/>
</dbReference>
<sequence length="494" mass="52309">MNLDEYMSHDATGLAALVAAGEVTPAELLELARRRMRQVNPTLNAVVIDTGENADIQVHGRPTGPFAGVPFLIKDLSQEYRGYPTTCGSRALTGLRETENALVTDRFLEAGLVIMGKTNTPELGAKGITESDLWGPCRNPWDPTRTPGGSSGGSAAAVAAGIVPAAGANDGGGSIRIPAATTGLVGLKPSRGLAPYGPQTGEPMFGMAVQGTVTRTVRDSAGLLDAIVGPNPLADYQVAQPEQKFTELISRRPRQLRIGYSAQSAIRGEPTAVAADAMESTAGLLTDLGHQVDEIAPPYDDKALAETFLTIWFAQLAAQVDEIKERTGAGDGDFEADTLAMVEIGRANGAVKALRALEKITTYTQAMAEYYRSYDYFMTPTLAEAPILVGALDTARPLQVGARLAHRLHGGKALLKTGLVDQMIEENLGWVPYTQLANLTGRPAISVPVYWTPEGLPLGVQFNGPLGSDGALLQLAAQLEEAAPWIQRFPAQKA</sequence>
<dbReference type="Proteomes" id="UP000053405">
    <property type="component" value="Unassembled WGS sequence"/>
</dbReference>
<evidence type="ECO:0000256" key="3">
    <source>
        <dbReference type="ARBA" id="ARBA00012922"/>
    </source>
</evidence>
<dbReference type="PROSITE" id="PS00571">
    <property type="entry name" value="AMIDASES"/>
    <property type="match status" value="1"/>
</dbReference>
<gene>
    <name evidence="5" type="ORF">GOHSU_42_00160</name>
</gene>
<dbReference type="GO" id="GO:0004040">
    <property type="term" value="F:amidase activity"/>
    <property type="evidence" value="ECO:0007669"/>
    <property type="project" value="UniProtKB-EC"/>
</dbReference>
<evidence type="ECO:0000256" key="1">
    <source>
        <dbReference type="ARBA" id="ARBA00001311"/>
    </source>
</evidence>
<comment type="caution">
    <text evidence="5">The sequence shown here is derived from an EMBL/GenBank/DDBJ whole genome shotgun (WGS) entry which is preliminary data.</text>
</comment>
<comment type="catalytic activity">
    <reaction evidence="1">
        <text>a monocarboxylic acid amide + H2O = a monocarboxylate + NH4(+)</text>
        <dbReference type="Rhea" id="RHEA:12020"/>
        <dbReference type="ChEBI" id="CHEBI:15377"/>
        <dbReference type="ChEBI" id="CHEBI:28938"/>
        <dbReference type="ChEBI" id="CHEBI:35757"/>
        <dbReference type="ChEBI" id="CHEBI:83628"/>
        <dbReference type="EC" id="3.5.1.4"/>
    </reaction>
</comment>
<protein>
    <recommendedName>
        <fullName evidence="3">amidase</fullName>
        <ecNumber evidence="3">3.5.1.4</ecNumber>
    </recommendedName>
</protein>
<dbReference type="STRING" id="1121927.GOHSU_42_00160"/>
<feature type="domain" description="Amidase" evidence="4">
    <location>
        <begin position="27"/>
        <end position="473"/>
    </location>
</feature>
<evidence type="ECO:0000256" key="2">
    <source>
        <dbReference type="ARBA" id="ARBA00009199"/>
    </source>
</evidence>
<keyword evidence="6" id="KW-1185">Reference proteome</keyword>
<accession>L7LCA3</accession>
<evidence type="ECO:0000259" key="4">
    <source>
        <dbReference type="Pfam" id="PF01425"/>
    </source>
</evidence>
<dbReference type="PANTHER" id="PTHR11895:SF7">
    <property type="entry name" value="GLUTAMYL-TRNA(GLN) AMIDOTRANSFERASE SUBUNIT A, MITOCHONDRIAL"/>
    <property type="match status" value="1"/>
</dbReference>
<dbReference type="InterPro" id="IPR023631">
    <property type="entry name" value="Amidase_dom"/>
</dbReference>
<dbReference type="EC" id="3.5.1.4" evidence="3"/>
<name>L7LCA3_9ACTN</name>
<evidence type="ECO:0000313" key="6">
    <source>
        <dbReference type="Proteomes" id="UP000053405"/>
    </source>
</evidence>
<dbReference type="InterPro" id="IPR020556">
    <property type="entry name" value="Amidase_CS"/>
</dbReference>
<dbReference type="EMBL" id="BANT01000042">
    <property type="protein sequence ID" value="GAC58524.1"/>
    <property type="molecule type" value="Genomic_DNA"/>
</dbReference>
<proteinExistence type="inferred from homology"/>
<dbReference type="PANTHER" id="PTHR11895">
    <property type="entry name" value="TRANSAMIDASE"/>
    <property type="match status" value="1"/>
</dbReference>
<dbReference type="Gene3D" id="3.90.1300.10">
    <property type="entry name" value="Amidase signature (AS) domain"/>
    <property type="match status" value="1"/>
</dbReference>
<dbReference type="Pfam" id="PF01425">
    <property type="entry name" value="Amidase"/>
    <property type="match status" value="1"/>
</dbReference>
<dbReference type="AlphaFoldDB" id="L7LCA3"/>
<reference evidence="5 6" key="1">
    <citation type="submission" date="2012-12" db="EMBL/GenBank/DDBJ databases">
        <title>Whole genome shotgun sequence of Gordonia hirsuta NBRC 16056.</title>
        <authorList>
            <person name="Isaki-Nakamura S."/>
            <person name="Hosoyama A."/>
            <person name="Tsuchikane K."/>
            <person name="Katsumata H."/>
            <person name="Baba S."/>
            <person name="Yamazaki S."/>
            <person name="Fujita N."/>
        </authorList>
    </citation>
    <scope>NUCLEOTIDE SEQUENCE [LARGE SCALE GENOMIC DNA]</scope>
    <source>
        <strain evidence="5 6">NBRC 16056</strain>
    </source>
</reference>